<evidence type="ECO:0000313" key="3">
    <source>
        <dbReference type="Proteomes" id="UP000027931"/>
    </source>
</evidence>
<proteinExistence type="predicted"/>
<dbReference type="InterPro" id="IPR001387">
    <property type="entry name" value="Cro/C1-type_HTH"/>
</dbReference>
<dbReference type="CDD" id="cd00093">
    <property type="entry name" value="HTH_XRE"/>
    <property type="match status" value="1"/>
</dbReference>
<dbReference type="PROSITE" id="PS50943">
    <property type="entry name" value="HTH_CROC1"/>
    <property type="match status" value="1"/>
</dbReference>
<keyword evidence="3" id="KW-1185">Reference proteome</keyword>
<dbReference type="STRING" id="1157490.EL26_21070"/>
<gene>
    <name evidence="2" type="ORF">EL26_21070</name>
</gene>
<dbReference type="EMBL" id="JMIR01000038">
    <property type="protein sequence ID" value="KEO81428.1"/>
    <property type="molecule type" value="Genomic_DNA"/>
</dbReference>
<dbReference type="Pfam" id="PF01381">
    <property type="entry name" value="HTH_3"/>
    <property type="match status" value="1"/>
</dbReference>
<accession>A0A074LNJ9</accession>
<dbReference type="SMART" id="SM00530">
    <property type="entry name" value="HTH_XRE"/>
    <property type="match status" value="1"/>
</dbReference>
<dbReference type="SUPFAM" id="SSF47413">
    <property type="entry name" value="lambda repressor-like DNA-binding domains"/>
    <property type="match status" value="1"/>
</dbReference>
<feature type="domain" description="HTH cro/C1-type" evidence="1">
    <location>
        <begin position="14"/>
        <end position="64"/>
    </location>
</feature>
<protein>
    <recommendedName>
        <fullName evidence="1">HTH cro/C1-type domain-containing protein</fullName>
    </recommendedName>
</protein>
<reference evidence="2 3" key="1">
    <citation type="journal article" date="2013" name="Int. J. Syst. Evol. Microbiol.">
        <title>Tumebacillus flagellatus sp. nov., an alpha-amylase/pullulanase-producing bacterium isolated from cassava wastewater.</title>
        <authorList>
            <person name="Wang Q."/>
            <person name="Xie N."/>
            <person name="Qin Y."/>
            <person name="Shen N."/>
            <person name="Zhu J."/>
            <person name="Mi H."/>
            <person name="Huang R."/>
        </authorList>
    </citation>
    <scope>NUCLEOTIDE SEQUENCE [LARGE SCALE GENOMIC DNA]</scope>
    <source>
        <strain evidence="2 3">GST4</strain>
    </source>
</reference>
<sequence length="102" mass="11538">MLIRPKHPDFMHCRIRAGFSQRKLARESNLSSPFISQLENGTRNAGPQAAKAICASLDCGFEEIFELISVEESEKGMEVGGERETSRSFFNLRRMGRPRFSS</sequence>
<name>A0A074LNJ9_9BACL</name>
<evidence type="ECO:0000259" key="1">
    <source>
        <dbReference type="PROSITE" id="PS50943"/>
    </source>
</evidence>
<evidence type="ECO:0000313" key="2">
    <source>
        <dbReference type="EMBL" id="KEO81428.1"/>
    </source>
</evidence>
<dbReference type="AlphaFoldDB" id="A0A074LNJ9"/>
<dbReference type="Gene3D" id="1.10.260.40">
    <property type="entry name" value="lambda repressor-like DNA-binding domains"/>
    <property type="match status" value="1"/>
</dbReference>
<dbReference type="Proteomes" id="UP000027931">
    <property type="component" value="Unassembled WGS sequence"/>
</dbReference>
<dbReference type="InterPro" id="IPR010982">
    <property type="entry name" value="Lambda_DNA-bd_dom_sf"/>
</dbReference>
<dbReference type="GO" id="GO:0003677">
    <property type="term" value="F:DNA binding"/>
    <property type="evidence" value="ECO:0007669"/>
    <property type="project" value="InterPro"/>
</dbReference>
<dbReference type="OrthoDB" id="9812960at2"/>
<comment type="caution">
    <text evidence="2">The sequence shown here is derived from an EMBL/GenBank/DDBJ whole genome shotgun (WGS) entry which is preliminary data.</text>
</comment>
<organism evidence="2 3">
    <name type="scientific">Tumebacillus flagellatus</name>
    <dbReference type="NCBI Taxonomy" id="1157490"/>
    <lineage>
        <taxon>Bacteria</taxon>
        <taxon>Bacillati</taxon>
        <taxon>Bacillota</taxon>
        <taxon>Bacilli</taxon>
        <taxon>Bacillales</taxon>
        <taxon>Alicyclobacillaceae</taxon>
        <taxon>Tumebacillus</taxon>
    </lineage>
</organism>